<dbReference type="PANTHER" id="PTHR30531">
    <property type="entry name" value="FLAGELLAR BIOSYNTHETIC PROTEIN FLHB"/>
    <property type="match status" value="1"/>
</dbReference>
<dbReference type="AlphaFoldDB" id="A0A7G6T5W8"/>
<accession>A0A7G6T5W8</accession>
<dbReference type="RefSeq" id="WP_183455436.1">
    <property type="nucleotide sequence ID" value="NZ_CP050299.1"/>
</dbReference>
<feature type="transmembrane region" description="Helical" evidence="1">
    <location>
        <begin position="187"/>
        <end position="205"/>
    </location>
</feature>
<dbReference type="EMBL" id="CP050299">
    <property type="protein sequence ID" value="QND62150.1"/>
    <property type="molecule type" value="Genomic_DNA"/>
</dbReference>
<dbReference type="Proteomes" id="UP000515465">
    <property type="component" value="Plasmid p_1"/>
</dbReference>
<organism evidence="2 3">
    <name type="scientific">Mesorhizobium huakuii</name>
    <dbReference type="NCBI Taxonomy" id="28104"/>
    <lineage>
        <taxon>Bacteria</taxon>
        <taxon>Pseudomonadati</taxon>
        <taxon>Pseudomonadota</taxon>
        <taxon>Alphaproteobacteria</taxon>
        <taxon>Hyphomicrobiales</taxon>
        <taxon>Phyllobacteriaceae</taxon>
        <taxon>Mesorhizobium</taxon>
    </lineage>
</organism>
<keyword evidence="1" id="KW-0472">Membrane</keyword>
<dbReference type="GO" id="GO:0009306">
    <property type="term" value="P:protein secretion"/>
    <property type="evidence" value="ECO:0007669"/>
    <property type="project" value="InterPro"/>
</dbReference>
<dbReference type="PANTHER" id="PTHR30531:SF14">
    <property type="entry name" value="SURFACE PRESENTATION OF ANTIGENS PROTEIN SPAS"/>
    <property type="match status" value="1"/>
</dbReference>
<feature type="transmembrane region" description="Helical" evidence="1">
    <location>
        <begin position="147"/>
        <end position="167"/>
    </location>
</feature>
<geneLocation type="plasmid" evidence="2 3">
    <name>p_1</name>
</geneLocation>
<feature type="transmembrane region" description="Helical" evidence="1">
    <location>
        <begin position="86"/>
        <end position="104"/>
    </location>
</feature>
<evidence type="ECO:0000313" key="3">
    <source>
        <dbReference type="Proteomes" id="UP000515465"/>
    </source>
</evidence>
<sequence length="259" mass="28355">MSGGKTEKPTPKRLRDLRRKGQVARSNEVVSAALTIAFFALFFASLSGMIDRLEAMILLPIPLLEGDLLRVTQKLLQSYIAELQHMLAPFIGIVLVIGAGANVLQNGPMFTPKAAAPALTKLSPSENVKRMVSLGNFIELAKSIGKILVLGSVLLLVLRDGVHALVWTPSCGISCLRVVTGNLLLGIAIYAALSFLTVAIGDFAFQRWQFTKKNMMSKEEVKREYKENNGAPLVFAKRKQLHMELLTKGITNRSRRGPS</sequence>
<keyword evidence="2" id="KW-0614">Plasmid</keyword>
<dbReference type="Gene3D" id="6.10.250.2080">
    <property type="match status" value="1"/>
</dbReference>
<dbReference type="InterPro" id="IPR006135">
    <property type="entry name" value="T3SS_substrate_exporter"/>
</dbReference>
<feature type="transmembrane region" description="Helical" evidence="1">
    <location>
        <begin position="29"/>
        <end position="50"/>
    </location>
</feature>
<gene>
    <name evidence="2" type="ORF">HB778_39460</name>
</gene>
<evidence type="ECO:0000313" key="2">
    <source>
        <dbReference type="EMBL" id="QND62150.1"/>
    </source>
</evidence>
<name>A0A7G6T5W8_9HYPH</name>
<reference evidence="3" key="1">
    <citation type="journal article" date="2020" name="Mol. Plant Microbe">
        <title>Rhizobial microsymbionts of the narrowly endemic Oxytropis species growing in Kamchatka are characterized by significant genetic diversity and possess a set of genes that are associated with T3SS and T6SS secretion systems and can affect the development of symbiosis.</title>
        <authorList>
            <person name="Safronova V."/>
            <person name="Guro P."/>
            <person name="Sazanova A."/>
            <person name="Kuznetsova I."/>
            <person name="Belimov A."/>
            <person name="Yakubov V."/>
            <person name="Chirak E."/>
            <person name="Afonin A."/>
            <person name="Gogolev Y."/>
            <person name="Andronov E."/>
            <person name="Tikhonovich I."/>
        </authorList>
    </citation>
    <scope>NUCLEOTIDE SEQUENCE [LARGE SCALE GENOMIC DNA]</scope>
    <source>
        <strain evidence="3">583</strain>
        <plasmid evidence="3">p_1</plasmid>
    </source>
</reference>
<dbReference type="Pfam" id="PF01312">
    <property type="entry name" value="Bac_export_2"/>
    <property type="match status" value="1"/>
</dbReference>
<dbReference type="GO" id="GO:0005886">
    <property type="term" value="C:plasma membrane"/>
    <property type="evidence" value="ECO:0007669"/>
    <property type="project" value="TreeGrafter"/>
</dbReference>
<keyword evidence="1" id="KW-0812">Transmembrane</keyword>
<keyword evidence="1" id="KW-1133">Transmembrane helix</keyword>
<protein>
    <submittedName>
        <fullName evidence="2">EscU/YscU/HrcU family type III secretion system export apparatus switch protein</fullName>
    </submittedName>
</protein>
<evidence type="ECO:0000256" key="1">
    <source>
        <dbReference type="SAM" id="Phobius"/>
    </source>
</evidence>
<proteinExistence type="predicted"/>
<dbReference type="PRINTS" id="PR00950">
    <property type="entry name" value="TYPE3IMSPROT"/>
</dbReference>